<evidence type="ECO:0000313" key="2">
    <source>
        <dbReference type="Proteomes" id="UP000187209"/>
    </source>
</evidence>
<accession>A0A1R2BED7</accession>
<keyword evidence="2" id="KW-1185">Reference proteome</keyword>
<organism evidence="1 2">
    <name type="scientific">Stentor coeruleus</name>
    <dbReference type="NCBI Taxonomy" id="5963"/>
    <lineage>
        <taxon>Eukaryota</taxon>
        <taxon>Sar</taxon>
        <taxon>Alveolata</taxon>
        <taxon>Ciliophora</taxon>
        <taxon>Postciliodesmatophora</taxon>
        <taxon>Heterotrichea</taxon>
        <taxon>Heterotrichida</taxon>
        <taxon>Stentoridae</taxon>
        <taxon>Stentor</taxon>
    </lineage>
</organism>
<gene>
    <name evidence="1" type="ORF">SteCoe_25881</name>
</gene>
<dbReference type="Proteomes" id="UP000187209">
    <property type="component" value="Unassembled WGS sequence"/>
</dbReference>
<evidence type="ECO:0000313" key="1">
    <source>
        <dbReference type="EMBL" id="OMJ75070.1"/>
    </source>
</evidence>
<protein>
    <submittedName>
        <fullName evidence="1">Uncharacterized protein</fullName>
    </submittedName>
</protein>
<reference evidence="1 2" key="1">
    <citation type="submission" date="2016-11" db="EMBL/GenBank/DDBJ databases">
        <title>The macronuclear genome of Stentor coeruleus: a giant cell with tiny introns.</title>
        <authorList>
            <person name="Slabodnick M."/>
            <person name="Ruby J.G."/>
            <person name="Reiff S.B."/>
            <person name="Swart E.C."/>
            <person name="Gosai S."/>
            <person name="Prabakaran S."/>
            <person name="Witkowska E."/>
            <person name="Larue G.E."/>
            <person name="Fisher S."/>
            <person name="Freeman R.M."/>
            <person name="Gunawardena J."/>
            <person name="Chu W."/>
            <person name="Stover N.A."/>
            <person name="Gregory B.D."/>
            <person name="Nowacki M."/>
            <person name="Derisi J."/>
            <person name="Roy S.W."/>
            <person name="Marshall W.F."/>
            <person name="Sood P."/>
        </authorList>
    </citation>
    <scope>NUCLEOTIDE SEQUENCE [LARGE SCALE GENOMIC DNA]</scope>
    <source>
        <strain evidence="1">WM001</strain>
    </source>
</reference>
<sequence length="125" mass="14847">MKQKSKIQWIPPDFVFGSFSKINKRRNCSGVHSHERLYKIDHTVKHIINELTPPWLISLQAEADRLNTSDLHYSHLLPNRMKKYSSHYLERKKVKENLTEVVKVIHHNGTGKKERFIHTFKHIIV</sequence>
<proteinExistence type="predicted"/>
<dbReference type="EMBL" id="MPUH01000712">
    <property type="protein sequence ID" value="OMJ75070.1"/>
    <property type="molecule type" value="Genomic_DNA"/>
</dbReference>
<comment type="caution">
    <text evidence="1">The sequence shown here is derived from an EMBL/GenBank/DDBJ whole genome shotgun (WGS) entry which is preliminary data.</text>
</comment>
<name>A0A1R2BED7_9CILI</name>
<dbReference type="AlphaFoldDB" id="A0A1R2BED7"/>